<evidence type="ECO:0000256" key="12">
    <source>
        <dbReference type="RuleBase" id="RU003692"/>
    </source>
</evidence>
<dbReference type="EC" id="1.8.1.4" evidence="2 12"/>
<accession>A0AAW1PWD4</accession>
<evidence type="ECO:0000259" key="13">
    <source>
        <dbReference type="Pfam" id="PF02852"/>
    </source>
</evidence>
<dbReference type="PANTHER" id="PTHR22912">
    <property type="entry name" value="DISULFIDE OXIDOREDUCTASE"/>
    <property type="match status" value="1"/>
</dbReference>
<evidence type="ECO:0000313" key="16">
    <source>
        <dbReference type="Proteomes" id="UP001489004"/>
    </source>
</evidence>
<dbReference type="PRINTS" id="PR00368">
    <property type="entry name" value="FADPNR"/>
</dbReference>
<dbReference type="EMBL" id="JALJOR010000008">
    <property type="protein sequence ID" value="KAK9812938.1"/>
    <property type="molecule type" value="Genomic_DNA"/>
</dbReference>
<feature type="binding site" evidence="10">
    <location>
        <begin position="355"/>
        <end position="358"/>
    </location>
    <ligand>
        <name>FAD</name>
        <dbReference type="ChEBI" id="CHEBI:57692"/>
    </ligand>
</feature>
<feature type="binding site" evidence="10">
    <location>
        <position position="239"/>
    </location>
    <ligand>
        <name>NAD(+)</name>
        <dbReference type="ChEBI" id="CHEBI:57540"/>
    </ligand>
</feature>
<comment type="catalytic activity">
    <reaction evidence="12">
        <text>N(6)-[(R)-dihydrolipoyl]-L-lysyl-[protein] + NAD(+) = N(6)-[(R)-lipoyl]-L-lysyl-[protein] + NADH + H(+)</text>
        <dbReference type="Rhea" id="RHEA:15045"/>
        <dbReference type="Rhea" id="RHEA-COMP:10474"/>
        <dbReference type="Rhea" id="RHEA-COMP:10475"/>
        <dbReference type="ChEBI" id="CHEBI:15378"/>
        <dbReference type="ChEBI" id="CHEBI:57540"/>
        <dbReference type="ChEBI" id="CHEBI:57945"/>
        <dbReference type="ChEBI" id="CHEBI:83099"/>
        <dbReference type="ChEBI" id="CHEBI:83100"/>
        <dbReference type="EC" id="1.8.1.4"/>
    </reaction>
</comment>
<evidence type="ECO:0000256" key="4">
    <source>
        <dbReference type="ARBA" id="ARBA00022827"/>
    </source>
</evidence>
<feature type="active site" description="Proton acceptor" evidence="9">
    <location>
        <position position="481"/>
    </location>
</feature>
<evidence type="ECO:0000256" key="6">
    <source>
        <dbReference type="ARBA" id="ARBA00023027"/>
    </source>
</evidence>
<dbReference type="GO" id="GO:0006103">
    <property type="term" value="P:2-oxoglutarate metabolic process"/>
    <property type="evidence" value="ECO:0007669"/>
    <property type="project" value="TreeGrafter"/>
</dbReference>
<dbReference type="GO" id="GO:0045254">
    <property type="term" value="C:pyruvate dehydrogenase complex"/>
    <property type="evidence" value="ECO:0007669"/>
    <property type="project" value="UniProtKB-ARBA"/>
</dbReference>
<keyword evidence="6 10" id="KW-0520">NAD</keyword>
<dbReference type="Pfam" id="PF02852">
    <property type="entry name" value="Pyr_redox_dim"/>
    <property type="match status" value="1"/>
</dbReference>
<dbReference type="AlphaFoldDB" id="A0AAW1PWD4"/>
<dbReference type="GO" id="GO:0050660">
    <property type="term" value="F:flavin adenine dinucleotide binding"/>
    <property type="evidence" value="ECO:0007669"/>
    <property type="project" value="InterPro"/>
</dbReference>
<feature type="binding site" evidence="10">
    <location>
        <position position="150"/>
    </location>
    <ligand>
        <name>FAD</name>
        <dbReference type="ChEBI" id="CHEBI:57692"/>
    </ligand>
</feature>
<name>A0AAW1PWD4_9CHLO</name>
<comment type="cofactor">
    <cofactor evidence="10 12">
        <name>FAD</name>
        <dbReference type="ChEBI" id="CHEBI:57692"/>
    </cofactor>
    <text evidence="10 12">Binds 1 FAD per subunit.</text>
</comment>
<dbReference type="SUPFAM" id="SSF51905">
    <property type="entry name" value="FAD/NAD(P)-binding domain"/>
    <property type="match status" value="1"/>
</dbReference>
<dbReference type="PRINTS" id="PR00411">
    <property type="entry name" value="PNDRDTASEI"/>
</dbReference>
<dbReference type="InterPro" id="IPR016156">
    <property type="entry name" value="FAD/NAD-linked_Rdtase_dimer_sf"/>
</dbReference>
<dbReference type="GO" id="GO:0045333">
    <property type="term" value="P:cellular respiration"/>
    <property type="evidence" value="ECO:0007669"/>
    <property type="project" value="UniProtKB-ARBA"/>
</dbReference>
<evidence type="ECO:0000256" key="2">
    <source>
        <dbReference type="ARBA" id="ARBA00012608"/>
    </source>
</evidence>
<evidence type="ECO:0000256" key="5">
    <source>
        <dbReference type="ARBA" id="ARBA00023002"/>
    </source>
</evidence>
<dbReference type="Pfam" id="PF07992">
    <property type="entry name" value="Pyr_redox_2"/>
    <property type="match status" value="1"/>
</dbReference>
<dbReference type="InterPro" id="IPR023753">
    <property type="entry name" value="FAD/NAD-binding_dom"/>
</dbReference>
<feature type="binding site" evidence="10">
    <location>
        <position position="349"/>
    </location>
    <ligand>
        <name>FAD</name>
        <dbReference type="ChEBI" id="CHEBI:57692"/>
    </ligand>
</feature>
<dbReference type="Gene3D" id="3.50.50.60">
    <property type="entry name" value="FAD/NAD(P)-binding domain"/>
    <property type="match status" value="2"/>
</dbReference>
<dbReference type="InterPro" id="IPR050151">
    <property type="entry name" value="Class-I_Pyr_Nuc-Dis_Oxidored"/>
</dbReference>
<dbReference type="SUPFAM" id="SSF55424">
    <property type="entry name" value="FAD/NAD-linked reductases, dimerisation (C-terminal) domain"/>
    <property type="match status" value="1"/>
</dbReference>
<dbReference type="PIRSF" id="PIRSF000350">
    <property type="entry name" value="Mercury_reductase_MerA"/>
    <property type="match status" value="1"/>
</dbReference>
<keyword evidence="7" id="KW-1015">Disulfide bond</keyword>
<evidence type="ECO:0000256" key="11">
    <source>
        <dbReference type="PIRSR" id="PIRSR000350-4"/>
    </source>
</evidence>
<feature type="binding site" evidence="10">
    <location>
        <begin position="216"/>
        <end position="223"/>
    </location>
    <ligand>
        <name>NAD(+)</name>
        <dbReference type="ChEBI" id="CHEBI:57540"/>
    </ligand>
</feature>
<dbReference type="NCBIfam" id="TIGR01350">
    <property type="entry name" value="lipoamide_DH"/>
    <property type="match status" value="1"/>
</dbReference>
<keyword evidence="5 12" id="KW-0560">Oxidoreductase</keyword>
<dbReference type="GO" id="GO:0005739">
    <property type="term" value="C:mitochondrion"/>
    <property type="evidence" value="ECO:0007669"/>
    <property type="project" value="TreeGrafter"/>
</dbReference>
<evidence type="ECO:0000256" key="1">
    <source>
        <dbReference type="ARBA" id="ARBA00007532"/>
    </source>
</evidence>
<dbReference type="InterPro" id="IPR001100">
    <property type="entry name" value="Pyr_nuc-diS_OxRdtase"/>
</dbReference>
<feature type="binding site" evidence="10">
    <location>
        <begin position="179"/>
        <end position="181"/>
    </location>
    <ligand>
        <name>FAD</name>
        <dbReference type="ChEBI" id="CHEBI:57692"/>
    </ligand>
</feature>
<organism evidence="15 16">
    <name type="scientific">[Myrmecia] bisecta</name>
    <dbReference type="NCBI Taxonomy" id="41462"/>
    <lineage>
        <taxon>Eukaryota</taxon>
        <taxon>Viridiplantae</taxon>
        <taxon>Chlorophyta</taxon>
        <taxon>core chlorophytes</taxon>
        <taxon>Trebouxiophyceae</taxon>
        <taxon>Trebouxiales</taxon>
        <taxon>Trebouxiaceae</taxon>
        <taxon>Myrmecia</taxon>
    </lineage>
</organism>
<dbReference type="InterPro" id="IPR006258">
    <property type="entry name" value="Lipoamide_DH"/>
</dbReference>
<keyword evidence="3 12" id="KW-0285">Flavoprotein</keyword>
<gene>
    <name evidence="15" type="ORF">WJX72_006048</name>
</gene>
<keyword evidence="10" id="KW-0547">Nucleotide-binding</keyword>
<dbReference type="InterPro" id="IPR036188">
    <property type="entry name" value="FAD/NAD-bd_sf"/>
</dbReference>
<dbReference type="PROSITE" id="PS00076">
    <property type="entry name" value="PYRIDINE_REDOX_1"/>
    <property type="match status" value="1"/>
</dbReference>
<evidence type="ECO:0000259" key="14">
    <source>
        <dbReference type="Pfam" id="PF07992"/>
    </source>
</evidence>
<proteinExistence type="inferred from homology"/>
<dbReference type="GO" id="GO:0045252">
    <property type="term" value="C:oxoglutarate dehydrogenase complex"/>
    <property type="evidence" value="ECO:0007669"/>
    <property type="project" value="TreeGrafter"/>
</dbReference>
<dbReference type="GO" id="GO:0004148">
    <property type="term" value="F:dihydrolipoyl dehydrogenase (NADH) activity"/>
    <property type="evidence" value="ECO:0007669"/>
    <property type="project" value="UniProtKB-EC"/>
</dbReference>
<keyword evidence="4 10" id="KW-0274">FAD</keyword>
<dbReference type="FunFam" id="3.30.390.30:FF:000001">
    <property type="entry name" value="Dihydrolipoyl dehydrogenase"/>
    <property type="match status" value="1"/>
</dbReference>
<evidence type="ECO:0000256" key="9">
    <source>
        <dbReference type="PIRSR" id="PIRSR000350-2"/>
    </source>
</evidence>
<dbReference type="FunFam" id="3.50.50.60:FF:000025">
    <property type="entry name" value="Dihydrolipoyl dehydrogenase"/>
    <property type="match status" value="1"/>
</dbReference>
<keyword evidence="8 12" id="KW-0676">Redox-active center</keyword>
<feature type="binding site" evidence="10">
    <location>
        <position position="85"/>
    </location>
    <ligand>
        <name>FAD</name>
        <dbReference type="ChEBI" id="CHEBI:57692"/>
    </ligand>
</feature>
<reference evidence="15 16" key="1">
    <citation type="journal article" date="2024" name="Nat. Commun.">
        <title>Phylogenomics reveals the evolutionary origins of lichenization in chlorophyte algae.</title>
        <authorList>
            <person name="Puginier C."/>
            <person name="Libourel C."/>
            <person name="Otte J."/>
            <person name="Skaloud P."/>
            <person name="Haon M."/>
            <person name="Grisel S."/>
            <person name="Petersen M."/>
            <person name="Berrin J.G."/>
            <person name="Delaux P.M."/>
            <person name="Dal Grande F."/>
            <person name="Keller J."/>
        </authorList>
    </citation>
    <scope>NUCLEOTIDE SEQUENCE [LARGE SCALE GENOMIC DNA]</scope>
    <source>
        <strain evidence="15 16">SAG 2043</strain>
    </source>
</reference>
<feature type="disulfide bond" description="Redox-active" evidence="11">
    <location>
        <begin position="76"/>
        <end position="81"/>
    </location>
</feature>
<feature type="domain" description="FAD/NAD(P)-binding" evidence="14">
    <location>
        <begin position="39"/>
        <end position="364"/>
    </location>
</feature>
<evidence type="ECO:0000256" key="7">
    <source>
        <dbReference type="ARBA" id="ARBA00023157"/>
    </source>
</evidence>
<comment type="similarity">
    <text evidence="1 12">Belongs to the class-I pyridine nucleotide-disulfide oxidoreductase family.</text>
</comment>
<sequence>MALRALTASYKVSRHQGLIKLPAAYLAGSRTFASGEQQDVVVVGGGPGGYVAAIKAAQLGMKVTCVEGRGKLGGTCLNVGCIPSKALLQSSYLYEESKHRLQKHGVIVDGTISIDMGKMMEQKTKAVNGLTSGIEGLFKKNKVTYVKGWGKLKSGTEVDVDLLEGGTTTLSAKNIIIATGSEVMPLPGIEIDEQRIVSSTGALELKEVPKKLIVIGGGYIGLEMGSVWSRLGSQVTVVEFLDTIVPTMDGEIRKAFQRSLTKQGFKFKLNTKVTSAAVEGDTVKLTVEPAKGGQPETLEANVVLVSAGRRPLTQGLDLEKAGVELDKRGRIKVDEHFKTSVDSVFAIGDVIPGPMLAHKAEEDGIACVELLAGKAGHVNYNTVPSIVYTHPEVASVGLTEEQVKAGGTKYKVGKFSMMANSRARTVDDAEGMVKFIADASSDKILGAHIMGASAGELIQEAVITMEYGGSTEDLARTCHGHPTLSEAVKEAAMATYSKPIHM</sequence>
<feature type="binding site" evidence="10">
    <location>
        <position position="308"/>
    </location>
    <ligand>
        <name>NAD(+)</name>
        <dbReference type="ChEBI" id="CHEBI:57540"/>
    </ligand>
</feature>
<dbReference type="InterPro" id="IPR004099">
    <property type="entry name" value="Pyr_nucl-diS_OxRdtase_dimer"/>
</dbReference>
<evidence type="ECO:0000313" key="15">
    <source>
        <dbReference type="EMBL" id="KAK9812938.1"/>
    </source>
</evidence>
<evidence type="ECO:0000256" key="8">
    <source>
        <dbReference type="ARBA" id="ARBA00023284"/>
    </source>
</evidence>
<protein>
    <recommendedName>
        <fullName evidence="2 12">Dihydrolipoyl dehydrogenase</fullName>
        <ecNumber evidence="2 12">1.8.1.4</ecNumber>
    </recommendedName>
</protein>
<evidence type="ECO:0000256" key="10">
    <source>
        <dbReference type="PIRSR" id="PIRSR000350-3"/>
    </source>
</evidence>
<dbReference type="PANTHER" id="PTHR22912:SF223">
    <property type="entry name" value="DIHYDROLIPOYL DEHYDROGENASE 1, MITOCHONDRIAL"/>
    <property type="match status" value="1"/>
</dbReference>
<evidence type="ECO:0000256" key="3">
    <source>
        <dbReference type="ARBA" id="ARBA00022630"/>
    </source>
</evidence>
<keyword evidence="16" id="KW-1185">Reference proteome</keyword>
<comment type="miscellaneous">
    <text evidence="12">The active site is a redox-active disulfide bond.</text>
</comment>
<feature type="domain" description="Pyridine nucleotide-disulphide oxidoreductase dimerisation" evidence="13">
    <location>
        <begin position="383"/>
        <end position="492"/>
    </location>
</feature>
<comment type="caution">
    <text evidence="15">The sequence shown here is derived from an EMBL/GenBank/DDBJ whole genome shotgun (WGS) entry which is preliminary data.</text>
</comment>
<dbReference type="Proteomes" id="UP001489004">
    <property type="component" value="Unassembled WGS sequence"/>
</dbReference>
<dbReference type="Gene3D" id="3.30.390.30">
    <property type="match status" value="1"/>
</dbReference>
<dbReference type="InterPro" id="IPR012999">
    <property type="entry name" value="Pyr_OxRdtase_I_AS"/>
</dbReference>